<evidence type="ECO:0000256" key="2">
    <source>
        <dbReference type="ARBA" id="ARBA00007441"/>
    </source>
</evidence>
<evidence type="ECO:0000256" key="1">
    <source>
        <dbReference type="ARBA" id="ARBA00001933"/>
    </source>
</evidence>
<evidence type="ECO:0000313" key="11">
    <source>
        <dbReference type="Proteomes" id="UP000240418"/>
    </source>
</evidence>
<evidence type="ECO:0000256" key="5">
    <source>
        <dbReference type="ARBA" id="ARBA00022679"/>
    </source>
</evidence>
<evidence type="ECO:0000256" key="6">
    <source>
        <dbReference type="ARBA" id="ARBA00022898"/>
    </source>
</evidence>
<dbReference type="PANTHER" id="PTHR46383">
    <property type="entry name" value="ASPARTATE AMINOTRANSFERASE"/>
    <property type="match status" value="1"/>
</dbReference>
<dbReference type="RefSeq" id="WP_106609171.1">
    <property type="nucleotide sequence ID" value="NZ_PYGJ01000010.1"/>
</dbReference>
<keyword evidence="6" id="KW-0663">Pyridoxal phosphate</keyword>
<evidence type="ECO:0000256" key="8">
    <source>
        <dbReference type="RuleBase" id="RU000481"/>
    </source>
</evidence>
<keyword evidence="11" id="KW-1185">Reference proteome</keyword>
<dbReference type="OrthoDB" id="9763453at2"/>
<dbReference type="InterPro" id="IPR015422">
    <property type="entry name" value="PyrdxlP-dep_Trfase_small"/>
</dbReference>
<keyword evidence="5 8" id="KW-0808">Transferase</keyword>
<dbReference type="FunFam" id="3.40.640.10:FF:000033">
    <property type="entry name" value="Aspartate aminotransferase"/>
    <property type="match status" value="1"/>
</dbReference>
<dbReference type="Gene3D" id="3.90.1150.10">
    <property type="entry name" value="Aspartate Aminotransferase, domain 1"/>
    <property type="match status" value="1"/>
</dbReference>
<accession>A0A2P8F9T4</accession>
<dbReference type="Gene3D" id="3.40.640.10">
    <property type="entry name" value="Type I PLP-dependent aspartate aminotransferase-like (Major domain)"/>
    <property type="match status" value="1"/>
</dbReference>
<evidence type="ECO:0000256" key="3">
    <source>
        <dbReference type="ARBA" id="ARBA00011738"/>
    </source>
</evidence>
<dbReference type="InterPro" id="IPR050596">
    <property type="entry name" value="AspAT/PAT-like"/>
</dbReference>
<dbReference type="SUPFAM" id="SSF53383">
    <property type="entry name" value="PLP-dependent transferases"/>
    <property type="match status" value="1"/>
</dbReference>
<comment type="similarity">
    <text evidence="2 8">Belongs to the class-I pyridoxal-phosphate-dependent aminotransferase family.</text>
</comment>
<proteinExistence type="inferred from homology"/>
<evidence type="ECO:0000256" key="4">
    <source>
        <dbReference type="ARBA" id="ARBA00022576"/>
    </source>
</evidence>
<dbReference type="Proteomes" id="UP000240418">
    <property type="component" value="Unassembled WGS sequence"/>
</dbReference>
<dbReference type="AlphaFoldDB" id="A0A2P8F9T4"/>
<dbReference type="GO" id="GO:0030170">
    <property type="term" value="F:pyridoxal phosphate binding"/>
    <property type="evidence" value="ECO:0007669"/>
    <property type="project" value="InterPro"/>
</dbReference>
<sequence length="400" mass="43054">MISKAGKLAGVKRPASMEMAQKARELAQSGQNIISLSSGQPHWDTPQPVKDAAWRALEHGETKYTPVDGIPPLKHAIIEKFIRDNDLSYNPSEVIVGAGVKQVISNALAATLDPGDEVLFPTPCWVSYPDIARLCGATPVPIATGPETQFKLTPDQLSSAITPRTKWVILNSPNNPSGAIYTAQELRALAEILLQHEHVAILCDDIYEHFCYTDAPFVTMAQVEPRLKSRTLTCNGVSKAYAMTGWRIGYAGGPDSVISGMRTIQSQTTSAPSSIAQWAAVEALTGDQSFLVTNRELYRSNRDVAVGLLSSVDGMSCQTPDGGFYAYPDISTLIGKSTPGGVRIETDDDFAMQLLLETGVAIVAGSAYGTSPFIRVSFATSQALLKDACQRIAAFCQDLR</sequence>
<dbReference type="GO" id="GO:0006520">
    <property type="term" value="P:amino acid metabolic process"/>
    <property type="evidence" value="ECO:0007669"/>
    <property type="project" value="InterPro"/>
</dbReference>
<dbReference type="InterPro" id="IPR004839">
    <property type="entry name" value="Aminotransferase_I/II_large"/>
</dbReference>
<gene>
    <name evidence="10" type="ORF">CLV88_11032</name>
</gene>
<evidence type="ECO:0000313" key="10">
    <source>
        <dbReference type="EMBL" id="PSL18455.1"/>
    </source>
</evidence>
<keyword evidence="4 8" id="KW-0032">Aminotransferase</keyword>
<reference evidence="10 11" key="1">
    <citation type="submission" date="2018-03" db="EMBL/GenBank/DDBJ databases">
        <title>Genomic Encyclopedia of Archaeal and Bacterial Type Strains, Phase II (KMG-II): from individual species to whole genera.</title>
        <authorList>
            <person name="Goeker M."/>
        </authorList>
    </citation>
    <scope>NUCLEOTIDE SEQUENCE [LARGE SCALE GENOMIC DNA]</scope>
    <source>
        <strain evidence="10 11">DSM 100673</strain>
    </source>
</reference>
<name>A0A2P8F9T4_9RHOB</name>
<dbReference type="PANTHER" id="PTHR46383:SF1">
    <property type="entry name" value="ASPARTATE AMINOTRANSFERASE"/>
    <property type="match status" value="1"/>
</dbReference>
<dbReference type="EMBL" id="PYGJ01000010">
    <property type="protein sequence ID" value="PSL18455.1"/>
    <property type="molecule type" value="Genomic_DNA"/>
</dbReference>
<dbReference type="InterPro" id="IPR015424">
    <property type="entry name" value="PyrdxlP-dep_Trfase"/>
</dbReference>
<comment type="caution">
    <text evidence="10">The sequence shown here is derived from an EMBL/GenBank/DDBJ whole genome shotgun (WGS) entry which is preliminary data.</text>
</comment>
<evidence type="ECO:0000256" key="7">
    <source>
        <dbReference type="ARBA" id="ARBA00049185"/>
    </source>
</evidence>
<comment type="cofactor">
    <cofactor evidence="1 8">
        <name>pyridoxal 5'-phosphate</name>
        <dbReference type="ChEBI" id="CHEBI:597326"/>
    </cofactor>
</comment>
<dbReference type="InterPro" id="IPR015421">
    <property type="entry name" value="PyrdxlP-dep_Trfase_major"/>
</dbReference>
<comment type="subunit">
    <text evidence="3">Homodimer.</text>
</comment>
<dbReference type="InterPro" id="IPR004838">
    <property type="entry name" value="NHTrfase_class1_PyrdxlP-BS"/>
</dbReference>
<dbReference type="EC" id="2.6.1.-" evidence="8"/>
<comment type="catalytic activity">
    <reaction evidence="7">
        <text>L-aspartate + 2-oxoglutarate = oxaloacetate + L-glutamate</text>
        <dbReference type="Rhea" id="RHEA:21824"/>
        <dbReference type="ChEBI" id="CHEBI:16452"/>
        <dbReference type="ChEBI" id="CHEBI:16810"/>
        <dbReference type="ChEBI" id="CHEBI:29985"/>
        <dbReference type="ChEBI" id="CHEBI:29991"/>
        <dbReference type="EC" id="2.6.1.1"/>
    </reaction>
</comment>
<organism evidence="10 11">
    <name type="scientific">Shimia abyssi</name>
    <dbReference type="NCBI Taxonomy" id="1662395"/>
    <lineage>
        <taxon>Bacteria</taxon>
        <taxon>Pseudomonadati</taxon>
        <taxon>Pseudomonadota</taxon>
        <taxon>Alphaproteobacteria</taxon>
        <taxon>Rhodobacterales</taxon>
        <taxon>Roseobacteraceae</taxon>
    </lineage>
</organism>
<dbReference type="CDD" id="cd00609">
    <property type="entry name" value="AAT_like"/>
    <property type="match status" value="1"/>
</dbReference>
<protein>
    <recommendedName>
        <fullName evidence="8">Aminotransferase</fullName>
        <ecNumber evidence="8">2.6.1.-</ecNumber>
    </recommendedName>
</protein>
<dbReference type="Pfam" id="PF00155">
    <property type="entry name" value="Aminotran_1_2"/>
    <property type="match status" value="1"/>
</dbReference>
<feature type="domain" description="Aminotransferase class I/classII large" evidence="9">
    <location>
        <begin position="32"/>
        <end position="392"/>
    </location>
</feature>
<evidence type="ECO:0000259" key="9">
    <source>
        <dbReference type="Pfam" id="PF00155"/>
    </source>
</evidence>
<dbReference type="GO" id="GO:0004069">
    <property type="term" value="F:L-aspartate:2-oxoglutarate aminotransferase activity"/>
    <property type="evidence" value="ECO:0007669"/>
    <property type="project" value="UniProtKB-EC"/>
</dbReference>
<dbReference type="PROSITE" id="PS00105">
    <property type="entry name" value="AA_TRANSFER_CLASS_1"/>
    <property type="match status" value="1"/>
</dbReference>